<evidence type="ECO:0000259" key="7">
    <source>
        <dbReference type="PROSITE" id="PS50110"/>
    </source>
</evidence>
<proteinExistence type="predicted"/>
<dbReference type="Pfam" id="PF00072">
    <property type="entry name" value="Response_reg"/>
    <property type="match status" value="1"/>
</dbReference>
<dbReference type="Proteomes" id="UP000273119">
    <property type="component" value="Unassembled WGS sequence"/>
</dbReference>
<dbReference type="PROSITE" id="PS50043">
    <property type="entry name" value="HTH_LUXR_2"/>
    <property type="match status" value="1"/>
</dbReference>
<dbReference type="EMBL" id="QQXL01000005">
    <property type="protein sequence ID" value="RKW70167.1"/>
    <property type="molecule type" value="Genomic_DNA"/>
</dbReference>
<dbReference type="InterPro" id="IPR000792">
    <property type="entry name" value="Tscrpt_reg_LuxR_C"/>
</dbReference>
<dbReference type="PROSITE" id="PS00622">
    <property type="entry name" value="HTH_LUXR_1"/>
    <property type="match status" value="1"/>
</dbReference>
<name>A0A496PI58_9MICC</name>
<keyword evidence="9" id="KW-1185">Reference proteome</keyword>
<evidence type="ECO:0000259" key="6">
    <source>
        <dbReference type="PROSITE" id="PS50043"/>
    </source>
</evidence>
<dbReference type="CDD" id="cd17535">
    <property type="entry name" value="REC_NarL-like"/>
    <property type="match status" value="1"/>
</dbReference>
<dbReference type="InterPro" id="IPR039420">
    <property type="entry name" value="WalR-like"/>
</dbReference>
<protein>
    <submittedName>
        <fullName evidence="8">DNA-binding response regulator</fullName>
    </submittedName>
</protein>
<feature type="modified residue" description="4-aspartylphosphate" evidence="5">
    <location>
        <position position="57"/>
    </location>
</feature>
<dbReference type="RefSeq" id="WP_121485356.1">
    <property type="nucleotide sequence ID" value="NZ_QQXL01000005.1"/>
</dbReference>
<dbReference type="SUPFAM" id="SSF46894">
    <property type="entry name" value="C-terminal effector domain of the bipartite response regulators"/>
    <property type="match status" value="1"/>
</dbReference>
<dbReference type="PANTHER" id="PTHR43214:SF24">
    <property type="entry name" value="TRANSCRIPTIONAL REGULATORY PROTEIN NARL-RELATED"/>
    <property type="match status" value="1"/>
</dbReference>
<evidence type="ECO:0000256" key="1">
    <source>
        <dbReference type="ARBA" id="ARBA00022553"/>
    </source>
</evidence>
<feature type="domain" description="Response regulatory" evidence="7">
    <location>
        <begin position="6"/>
        <end position="122"/>
    </location>
</feature>
<keyword evidence="2" id="KW-0805">Transcription regulation</keyword>
<comment type="caution">
    <text evidence="8">The sequence shown here is derived from an EMBL/GenBank/DDBJ whole genome shotgun (WGS) entry which is preliminary data.</text>
</comment>
<dbReference type="SUPFAM" id="SSF52172">
    <property type="entry name" value="CheY-like"/>
    <property type="match status" value="1"/>
</dbReference>
<evidence type="ECO:0000313" key="8">
    <source>
        <dbReference type="EMBL" id="RKW70167.1"/>
    </source>
</evidence>
<accession>A0A496PI58</accession>
<dbReference type="InterPro" id="IPR058245">
    <property type="entry name" value="NreC/VraR/RcsB-like_REC"/>
</dbReference>
<dbReference type="InterPro" id="IPR016032">
    <property type="entry name" value="Sig_transdc_resp-reg_C-effctor"/>
</dbReference>
<dbReference type="SMART" id="SM00448">
    <property type="entry name" value="REC"/>
    <property type="match status" value="1"/>
</dbReference>
<dbReference type="PRINTS" id="PR00038">
    <property type="entry name" value="HTHLUXR"/>
</dbReference>
<evidence type="ECO:0000256" key="4">
    <source>
        <dbReference type="ARBA" id="ARBA00023163"/>
    </source>
</evidence>
<dbReference type="PANTHER" id="PTHR43214">
    <property type="entry name" value="TWO-COMPONENT RESPONSE REGULATOR"/>
    <property type="match status" value="1"/>
</dbReference>
<organism evidence="8 9">
    <name type="scientific">Galactobacter caseinivorans</name>
    <dbReference type="NCBI Taxonomy" id="2676123"/>
    <lineage>
        <taxon>Bacteria</taxon>
        <taxon>Bacillati</taxon>
        <taxon>Actinomycetota</taxon>
        <taxon>Actinomycetes</taxon>
        <taxon>Micrococcales</taxon>
        <taxon>Micrococcaceae</taxon>
        <taxon>Galactobacter</taxon>
    </lineage>
</organism>
<dbReference type="InterPro" id="IPR001789">
    <property type="entry name" value="Sig_transdc_resp-reg_receiver"/>
</dbReference>
<gene>
    <name evidence="8" type="ORF">DWQ67_09490</name>
</gene>
<dbReference type="Pfam" id="PF00196">
    <property type="entry name" value="GerE"/>
    <property type="match status" value="1"/>
</dbReference>
<dbReference type="Gene3D" id="3.40.50.2300">
    <property type="match status" value="1"/>
</dbReference>
<dbReference type="SMART" id="SM00421">
    <property type="entry name" value="HTH_LUXR"/>
    <property type="match status" value="1"/>
</dbReference>
<dbReference type="GO" id="GO:0000160">
    <property type="term" value="P:phosphorelay signal transduction system"/>
    <property type="evidence" value="ECO:0007669"/>
    <property type="project" value="InterPro"/>
</dbReference>
<keyword evidence="1 5" id="KW-0597">Phosphoprotein</keyword>
<dbReference type="GO" id="GO:0006355">
    <property type="term" value="P:regulation of DNA-templated transcription"/>
    <property type="evidence" value="ECO:0007669"/>
    <property type="project" value="InterPro"/>
</dbReference>
<reference evidence="8 9" key="1">
    <citation type="submission" date="2018-07" db="EMBL/GenBank/DDBJ databases">
        <title>Arthrobacter sp. nov., isolated from raw cow's milk with high bacterial count.</title>
        <authorList>
            <person name="Hahne J."/>
            <person name="Isele D."/>
            <person name="Lipski A."/>
        </authorList>
    </citation>
    <scope>NUCLEOTIDE SEQUENCE [LARGE SCALE GENOMIC DNA]</scope>
    <source>
        <strain evidence="8 9">JZ R-183</strain>
    </source>
</reference>
<keyword evidence="3 8" id="KW-0238">DNA-binding</keyword>
<dbReference type="PROSITE" id="PS50110">
    <property type="entry name" value="RESPONSE_REGULATORY"/>
    <property type="match status" value="1"/>
</dbReference>
<evidence type="ECO:0000313" key="9">
    <source>
        <dbReference type="Proteomes" id="UP000273119"/>
    </source>
</evidence>
<evidence type="ECO:0000256" key="5">
    <source>
        <dbReference type="PROSITE-ProRule" id="PRU00169"/>
    </source>
</evidence>
<keyword evidence="4" id="KW-0804">Transcription</keyword>
<feature type="domain" description="HTH luxR-type" evidence="6">
    <location>
        <begin position="185"/>
        <end position="250"/>
    </location>
</feature>
<evidence type="ECO:0000256" key="2">
    <source>
        <dbReference type="ARBA" id="ARBA00023015"/>
    </source>
</evidence>
<dbReference type="GO" id="GO:0003677">
    <property type="term" value="F:DNA binding"/>
    <property type="evidence" value="ECO:0007669"/>
    <property type="project" value="UniProtKB-KW"/>
</dbReference>
<dbReference type="AlphaFoldDB" id="A0A496PI58"/>
<dbReference type="InterPro" id="IPR011006">
    <property type="entry name" value="CheY-like_superfamily"/>
</dbReference>
<dbReference type="CDD" id="cd06170">
    <property type="entry name" value="LuxR_C_like"/>
    <property type="match status" value="1"/>
</dbReference>
<sequence>MNQPIRILLADDHAVVREGIGLILSVEEDMEVVGQVADGAAAADFVAKHPVDVVLMDIQMPGVDGIEATRRIVSSGAAAGVVILTTFERDDYLFDAITAGAAGFLLKNASPEHLVEAVHAVHAGQALLSPEVTLRVLRRAIGAGAGAAVGAGDGAGETNGTAQALPDAAAKGTSASASFQAPGPATTHGIDLTPREADVLALLAAGYSNQEIAAELFVSEATVKTHVSNVLGKLGARDRVQAIVTAYRLGLASPHAG</sequence>
<evidence type="ECO:0000256" key="3">
    <source>
        <dbReference type="ARBA" id="ARBA00023125"/>
    </source>
</evidence>